<dbReference type="AlphaFoldDB" id="A0AAV1VLT7"/>
<dbReference type="EMBL" id="CAKLBY020000378">
    <property type="protein sequence ID" value="CAK7947229.1"/>
    <property type="molecule type" value="Genomic_DNA"/>
</dbReference>
<feature type="region of interest" description="Disordered" evidence="1">
    <location>
        <begin position="12"/>
        <end position="45"/>
    </location>
</feature>
<name>A0AAV1VLT7_9STRA</name>
<sequence length="111" mass="12336">MLGAVESGLFTSKVSADMRGQPTKIDAIEDTEKKAPEPRGYQRPTDHGALRFASLEQPHTRVAPQYRAPACAPPVYRRKHHHVRCNKLLQRKLMCARALTATGCRRQASGS</sequence>
<accession>A0AAV1VLT7</accession>
<feature type="compositionally biased region" description="Basic and acidic residues" evidence="1">
    <location>
        <begin position="26"/>
        <end position="37"/>
    </location>
</feature>
<comment type="caution">
    <text evidence="2">The sequence shown here is derived from an EMBL/GenBank/DDBJ whole genome shotgun (WGS) entry which is preliminary data.</text>
</comment>
<dbReference type="Proteomes" id="UP001162060">
    <property type="component" value="Unassembled WGS sequence"/>
</dbReference>
<reference evidence="2" key="1">
    <citation type="submission" date="2024-01" db="EMBL/GenBank/DDBJ databases">
        <authorList>
            <person name="Webb A."/>
        </authorList>
    </citation>
    <scope>NUCLEOTIDE SEQUENCE</scope>
    <source>
        <strain evidence="2">Pm1</strain>
    </source>
</reference>
<gene>
    <name evidence="2" type="ORF">PM001_LOCUS32379</name>
</gene>
<evidence type="ECO:0000313" key="2">
    <source>
        <dbReference type="EMBL" id="CAK7947229.1"/>
    </source>
</evidence>
<evidence type="ECO:0000313" key="3">
    <source>
        <dbReference type="Proteomes" id="UP001162060"/>
    </source>
</evidence>
<evidence type="ECO:0000256" key="1">
    <source>
        <dbReference type="SAM" id="MobiDB-lite"/>
    </source>
</evidence>
<protein>
    <submittedName>
        <fullName evidence="2">Uncharacterized protein</fullName>
    </submittedName>
</protein>
<proteinExistence type="predicted"/>
<organism evidence="2 3">
    <name type="scientific">Peronospora matthiolae</name>
    <dbReference type="NCBI Taxonomy" id="2874970"/>
    <lineage>
        <taxon>Eukaryota</taxon>
        <taxon>Sar</taxon>
        <taxon>Stramenopiles</taxon>
        <taxon>Oomycota</taxon>
        <taxon>Peronosporomycetes</taxon>
        <taxon>Peronosporales</taxon>
        <taxon>Peronosporaceae</taxon>
        <taxon>Peronospora</taxon>
    </lineage>
</organism>